<protein>
    <recommendedName>
        <fullName evidence="6">Short chain dehydrogenase</fullName>
    </recommendedName>
</protein>
<keyword evidence="3" id="KW-0560">Oxidoreductase</keyword>
<dbReference type="Gene3D" id="3.40.50.720">
    <property type="entry name" value="NAD(P)-binding Rossmann-like Domain"/>
    <property type="match status" value="1"/>
</dbReference>
<gene>
    <name evidence="4" type="ORF">Daesc_001838</name>
</gene>
<evidence type="ECO:0008006" key="6">
    <source>
        <dbReference type="Google" id="ProtNLM"/>
    </source>
</evidence>
<dbReference type="GO" id="GO:0016491">
    <property type="term" value="F:oxidoreductase activity"/>
    <property type="evidence" value="ECO:0007669"/>
    <property type="project" value="UniProtKB-KW"/>
</dbReference>
<evidence type="ECO:0000313" key="4">
    <source>
        <dbReference type="EMBL" id="KAK6956560.1"/>
    </source>
</evidence>
<evidence type="ECO:0000313" key="5">
    <source>
        <dbReference type="Proteomes" id="UP001369815"/>
    </source>
</evidence>
<proteinExistence type="inferred from homology"/>
<evidence type="ECO:0000256" key="1">
    <source>
        <dbReference type="ARBA" id="ARBA00006484"/>
    </source>
</evidence>
<dbReference type="Pfam" id="PF23441">
    <property type="entry name" value="SDR"/>
    <property type="match status" value="1"/>
</dbReference>
<keyword evidence="2" id="KW-0521">NADP</keyword>
<dbReference type="SUPFAM" id="SSF51735">
    <property type="entry name" value="NAD(P)-binding Rossmann-fold domains"/>
    <property type="match status" value="1"/>
</dbReference>
<dbReference type="EMBL" id="JBANMG010000002">
    <property type="protein sequence ID" value="KAK6956560.1"/>
    <property type="molecule type" value="Genomic_DNA"/>
</dbReference>
<dbReference type="InterPro" id="IPR057571">
    <property type="entry name" value="SDR_PhqE-like"/>
</dbReference>
<organism evidence="4 5">
    <name type="scientific">Daldinia eschscholtzii</name>
    <dbReference type="NCBI Taxonomy" id="292717"/>
    <lineage>
        <taxon>Eukaryota</taxon>
        <taxon>Fungi</taxon>
        <taxon>Dikarya</taxon>
        <taxon>Ascomycota</taxon>
        <taxon>Pezizomycotina</taxon>
        <taxon>Sordariomycetes</taxon>
        <taxon>Xylariomycetidae</taxon>
        <taxon>Xylariales</taxon>
        <taxon>Hypoxylaceae</taxon>
        <taxon>Daldinia</taxon>
    </lineage>
</organism>
<comment type="caution">
    <text evidence="4">The sequence shown here is derived from an EMBL/GenBank/DDBJ whole genome shotgun (WGS) entry which is preliminary data.</text>
</comment>
<dbReference type="PANTHER" id="PTHR43477">
    <property type="entry name" value="DIHYDROANTICAPSIN 7-DEHYDROGENASE"/>
    <property type="match status" value="1"/>
</dbReference>
<dbReference type="PANTHER" id="PTHR43477:SF1">
    <property type="entry name" value="DIHYDROANTICAPSIN 7-DEHYDROGENASE"/>
    <property type="match status" value="1"/>
</dbReference>
<dbReference type="InterPro" id="IPR036291">
    <property type="entry name" value="NAD(P)-bd_dom_sf"/>
</dbReference>
<dbReference type="InterPro" id="IPR051122">
    <property type="entry name" value="SDR_DHRS6-like"/>
</dbReference>
<keyword evidence="5" id="KW-1185">Reference proteome</keyword>
<accession>A0AAX6MV73</accession>
<dbReference type="InterPro" id="IPR002347">
    <property type="entry name" value="SDR_fam"/>
</dbReference>
<name>A0AAX6MV73_9PEZI</name>
<dbReference type="CDD" id="cd05233">
    <property type="entry name" value="SDR_c"/>
    <property type="match status" value="1"/>
</dbReference>
<dbReference type="Proteomes" id="UP001369815">
    <property type="component" value="Unassembled WGS sequence"/>
</dbReference>
<comment type="similarity">
    <text evidence="1">Belongs to the short-chain dehydrogenases/reductases (SDR) family.</text>
</comment>
<reference evidence="4 5" key="1">
    <citation type="journal article" date="2024" name="Front Chem Biol">
        <title>Unveiling the potential of Daldinia eschscholtzii MFLUCC 19-0629 through bioactivity and bioinformatics studies for enhanced sustainable agriculture production.</title>
        <authorList>
            <person name="Brooks S."/>
            <person name="Weaver J.A."/>
            <person name="Klomchit A."/>
            <person name="Alharthi S.A."/>
            <person name="Onlamun T."/>
            <person name="Nurani R."/>
            <person name="Vong T.K."/>
            <person name="Alberti F."/>
            <person name="Greco C."/>
        </authorList>
    </citation>
    <scope>NUCLEOTIDE SEQUENCE [LARGE SCALE GENOMIC DNA]</scope>
    <source>
        <strain evidence="4">MFLUCC 19-0629</strain>
    </source>
</reference>
<dbReference type="AlphaFoldDB" id="A0AAX6MV73"/>
<evidence type="ECO:0000256" key="2">
    <source>
        <dbReference type="ARBA" id="ARBA00022857"/>
    </source>
</evidence>
<dbReference type="PRINTS" id="PR00081">
    <property type="entry name" value="GDHRDH"/>
</dbReference>
<sequence>MPPIAGQTLLVIGGTNGIGAAVAKLAAAEGLEVSVASSNPSRVENTVKSIRSAVPGARVKGFVCDVNDDDVESSLEQLLSDVTNADGRPLDHIVYTAARIDVRPVADVSVAYLRASMQFGYVVPLLLAKLAPRYVNQHYKSSLTFTSGRLAQRPTKGMAAVSGWAASLFGTTRGLALDLAPVRVNLVSPGPTDTQTGEDWARWVEMMTKESLLGKIGTPEEVAEAYIYLMKDTNSTGSCVSTNGGSLVQ</sequence>
<evidence type="ECO:0000256" key="3">
    <source>
        <dbReference type="ARBA" id="ARBA00023002"/>
    </source>
</evidence>